<keyword evidence="4 7" id="KW-0862">Zinc</keyword>
<dbReference type="PANTHER" id="PTHR10201">
    <property type="entry name" value="MATRIX METALLOPROTEINASE"/>
    <property type="match status" value="1"/>
</dbReference>
<dbReference type="GO" id="GO:0008270">
    <property type="term" value="F:zinc ion binding"/>
    <property type="evidence" value="ECO:0007669"/>
    <property type="project" value="InterPro"/>
</dbReference>
<dbReference type="Proteomes" id="UP000095281">
    <property type="component" value="Unplaced"/>
</dbReference>
<feature type="binding site" evidence="7">
    <location>
        <position position="136"/>
    </location>
    <ligand>
        <name>Zn(2+)</name>
        <dbReference type="ChEBI" id="CHEBI:29105"/>
        <label>2</label>
        <note>catalytic</note>
    </ligand>
</feature>
<evidence type="ECO:0000256" key="4">
    <source>
        <dbReference type="ARBA" id="ARBA00022833"/>
    </source>
</evidence>
<feature type="domain" description="Peptidase M10 metallopeptidase" evidence="8">
    <location>
        <begin position="35"/>
        <end position="147"/>
    </location>
</feature>
<dbReference type="SUPFAM" id="SSF55486">
    <property type="entry name" value="Metalloproteases ('zincins'), catalytic domain"/>
    <property type="match status" value="1"/>
</dbReference>
<evidence type="ECO:0000313" key="10">
    <source>
        <dbReference type="WBParaSite" id="MhA1_Contig2604.frz3.gene1"/>
    </source>
</evidence>
<dbReference type="GO" id="GO:0031012">
    <property type="term" value="C:extracellular matrix"/>
    <property type="evidence" value="ECO:0007669"/>
    <property type="project" value="InterPro"/>
</dbReference>
<keyword evidence="3" id="KW-0378">Hydrolase</keyword>
<proteinExistence type="predicted"/>
<feature type="binding site" evidence="7">
    <location>
        <position position="102"/>
    </location>
    <ligand>
        <name>Ca(2+)</name>
        <dbReference type="ChEBI" id="CHEBI:29108"/>
        <label>3</label>
    </ligand>
</feature>
<protein>
    <submittedName>
        <fullName evidence="10">Peptidase_M10 domain-containing protein</fullName>
    </submittedName>
</protein>
<dbReference type="InterPro" id="IPR021190">
    <property type="entry name" value="Pept_M10A"/>
</dbReference>
<keyword evidence="1" id="KW-0645">Protease</keyword>
<evidence type="ECO:0000313" key="9">
    <source>
        <dbReference type="Proteomes" id="UP000095281"/>
    </source>
</evidence>
<dbReference type="WBParaSite" id="MhA1_Contig2604.frz3.gene1">
    <property type="protein sequence ID" value="MhA1_Contig2604.frz3.gene1"/>
    <property type="gene ID" value="MhA1_Contig2604.frz3.gene1"/>
</dbReference>
<comment type="cofactor">
    <cofactor evidence="7">
        <name>Zn(2+)</name>
        <dbReference type="ChEBI" id="CHEBI:29105"/>
    </cofactor>
    <text evidence="7">Binds 2 Zn(2+) ions per subunit.</text>
</comment>
<evidence type="ECO:0000256" key="1">
    <source>
        <dbReference type="ARBA" id="ARBA00022670"/>
    </source>
</evidence>
<evidence type="ECO:0000256" key="6">
    <source>
        <dbReference type="PIRSR" id="PIRSR621190-1"/>
    </source>
</evidence>
<accession>A0A1I8BJK8</accession>
<comment type="cofactor">
    <cofactor evidence="7">
        <name>Ca(2+)</name>
        <dbReference type="ChEBI" id="CHEBI:29108"/>
    </cofactor>
    <text evidence="7">Can bind about 5 Ca(2+) ions per subunit.</text>
</comment>
<dbReference type="Pfam" id="PF00413">
    <property type="entry name" value="Peptidase_M10"/>
    <property type="match status" value="1"/>
</dbReference>
<evidence type="ECO:0000256" key="3">
    <source>
        <dbReference type="ARBA" id="ARBA00022801"/>
    </source>
</evidence>
<dbReference type="GO" id="GO:0004222">
    <property type="term" value="F:metalloendopeptidase activity"/>
    <property type="evidence" value="ECO:0007669"/>
    <property type="project" value="InterPro"/>
</dbReference>
<evidence type="ECO:0000256" key="7">
    <source>
        <dbReference type="PIRSR" id="PIRSR621190-2"/>
    </source>
</evidence>
<sequence length="148" mass="16844">MNITPKGIINLPTLARMSLKRCGNLDKPINEPNIWEKTSINWAIINYPINEFPISLEQLRNLIKQAFNAWEIVIALEFMEVENINNANILFSFDDNIESKTGLGIAIGTSGPLSNIWLNKNQNWSIFQTQEETLIHEMGHSLSLEHIA</sequence>
<keyword evidence="7" id="KW-0106">Calcium</keyword>
<dbReference type="PRINTS" id="PR00138">
    <property type="entry name" value="MATRIXIN"/>
</dbReference>
<evidence type="ECO:0000256" key="5">
    <source>
        <dbReference type="ARBA" id="ARBA00023049"/>
    </source>
</evidence>
<name>A0A1I8BJK8_MELHA</name>
<dbReference type="AlphaFoldDB" id="A0A1I8BJK8"/>
<dbReference type="GO" id="GO:0006508">
    <property type="term" value="P:proteolysis"/>
    <property type="evidence" value="ECO:0007669"/>
    <property type="project" value="UniProtKB-KW"/>
</dbReference>
<evidence type="ECO:0000256" key="2">
    <source>
        <dbReference type="ARBA" id="ARBA00022723"/>
    </source>
</evidence>
<feature type="binding site" description="in inhibited form" evidence="7">
    <location>
        <position position="22"/>
    </location>
    <ligand>
        <name>Zn(2+)</name>
        <dbReference type="ChEBI" id="CHEBI:29105"/>
        <label>2</label>
        <note>catalytic</note>
    </ligand>
</feature>
<feature type="binding site" evidence="7">
    <location>
        <position position="146"/>
    </location>
    <ligand>
        <name>Zn(2+)</name>
        <dbReference type="ChEBI" id="CHEBI:29105"/>
        <label>2</label>
        <note>catalytic</note>
    </ligand>
</feature>
<reference evidence="10" key="1">
    <citation type="submission" date="2016-11" db="UniProtKB">
        <authorList>
            <consortium name="WormBaseParasite"/>
        </authorList>
    </citation>
    <scope>IDENTIFICATION</scope>
</reference>
<keyword evidence="5" id="KW-0482">Metalloprotease</keyword>
<keyword evidence="9" id="KW-1185">Reference proteome</keyword>
<evidence type="ECO:0000259" key="8">
    <source>
        <dbReference type="Pfam" id="PF00413"/>
    </source>
</evidence>
<dbReference type="InterPro" id="IPR001818">
    <property type="entry name" value="Pept_M10_metallopeptidase"/>
</dbReference>
<dbReference type="InterPro" id="IPR024079">
    <property type="entry name" value="MetalloPept_cat_dom_sf"/>
</dbReference>
<dbReference type="PANTHER" id="PTHR10201:SF323">
    <property type="entry name" value="MATRIX METALLOPROTEINASE-21"/>
    <property type="match status" value="1"/>
</dbReference>
<keyword evidence="2 7" id="KW-0479">Metal-binding</keyword>
<dbReference type="Gene3D" id="3.40.390.10">
    <property type="entry name" value="Collagenase (Catalytic Domain)"/>
    <property type="match status" value="1"/>
</dbReference>
<organism evidence="9 10">
    <name type="scientific">Meloidogyne hapla</name>
    <name type="common">Root-knot nematode worm</name>
    <dbReference type="NCBI Taxonomy" id="6305"/>
    <lineage>
        <taxon>Eukaryota</taxon>
        <taxon>Metazoa</taxon>
        <taxon>Ecdysozoa</taxon>
        <taxon>Nematoda</taxon>
        <taxon>Chromadorea</taxon>
        <taxon>Rhabditida</taxon>
        <taxon>Tylenchina</taxon>
        <taxon>Tylenchomorpha</taxon>
        <taxon>Tylenchoidea</taxon>
        <taxon>Meloidogynidae</taxon>
        <taxon>Meloidogyninae</taxon>
        <taxon>Meloidogyne</taxon>
    </lineage>
</organism>
<feature type="active site" evidence="6">
    <location>
        <position position="137"/>
    </location>
</feature>
<feature type="binding site" evidence="7">
    <location>
        <position position="140"/>
    </location>
    <ligand>
        <name>Zn(2+)</name>
        <dbReference type="ChEBI" id="CHEBI:29105"/>
        <label>2</label>
        <note>catalytic</note>
    </ligand>
</feature>